<dbReference type="EMBL" id="BAAANN010000021">
    <property type="protein sequence ID" value="GAA1971098.1"/>
    <property type="molecule type" value="Genomic_DNA"/>
</dbReference>
<feature type="transmembrane region" description="Helical" evidence="1">
    <location>
        <begin position="60"/>
        <end position="78"/>
    </location>
</feature>
<keyword evidence="1" id="KW-0472">Membrane</keyword>
<keyword evidence="1" id="KW-0812">Transmembrane</keyword>
<name>A0ABN2RLA9_9PSEU</name>
<accession>A0ABN2RLA9</accession>
<evidence type="ECO:0008006" key="4">
    <source>
        <dbReference type="Google" id="ProtNLM"/>
    </source>
</evidence>
<gene>
    <name evidence="2" type="ORF">GCM10009754_51480</name>
</gene>
<evidence type="ECO:0000256" key="1">
    <source>
        <dbReference type="SAM" id="Phobius"/>
    </source>
</evidence>
<feature type="transmembrane region" description="Helical" evidence="1">
    <location>
        <begin position="237"/>
        <end position="255"/>
    </location>
</feature>
<feature type="transmembrane region" description="Helical" evidence="1">
    <location>
        <begin position="90"/>
        <end position="111"/>
    </location>
</feature>
<organism evidence="2 3">
    <name type="scientific">Amycolatopsis minnesotensis</name>
    <dbReference type="NCBI Taxonomy" id="337894"/>
    <lineage>
        <taxon>Bacteria</taxon>
        <taxon>Bacillati</taxon>
        <taxon>Actinomycetota</taxon>
        <taxon>Actinomycetes</taxon>
        <taxon>Pseudonocardiales</taxon>
        <taxon>Pseudonocardiaceae</taxon>
        <taxon>Amycolatopsis</taxon>
    </lineage>
</organism>
<protein>
    <recommendedName>
        <fullName evidence="4">DUF998 domain-containing protein</fullName>
    </recommendedName>
</protein>
<keyword evidence="3" id="KW-1185">Reference proteome</keyword>
<comment type="caution">
    <text evidence="2">The sequence shown here is derived from an EMBL/GenBank/DDBJ whole genome shotgun (WGS) entry which is preliminary data.</text>
</comment>
<feature type="transmembrane region" description="Helical" evidence="1">
    <location>
        <begin position="25"/>
        <end position="48"/>
    </location>
</feature>
<feature type="transmembrane region" description="Helical" evidence="1">
    <location>
        <begin position="163"/>
        <end position="187"/>
    </location>
</feature>
<feature type="transmembrane region" description="Helical" evidence="1">
    <location>
        <begin position="207"/>
        <end position="225"/>
    </location>
</feature>
<dbReference type="Proteomes" id="UP001501116">
    <property type="component" value="Unassembled WGS sequence"/>
</dbReference>
<feature type="transmembrane region" description="Helical" evidence="1">
    <location>
        <begin position="275"/>
        <end position="293"/>
    </location>
</feature>
<evidence type="ECO:0000313" key="2">
    <source>
        <dbReference type="EMBL" id="GAA1971098.1"/>
    </source>
</evidence>
<keyword evidence="1" id="KW-1133">Transmembrane helix</keyword>
<proteinExistence type="predicted"/>
<reference evidence="2 3" key="1">
    <citation type="journal article" date="2019" name="Int. J. Syst. Evol. Microbiol.">
        <title>The Global Catalogue of Microorganisms (GCM) 10K type strain sequencing project: providing services to taxonomists for standard genome sequencing and annotation.</title>
        <authorList>
            <consortium name="The Broad Institute Genomics Platform"/>
            <consortium name="The Broad Institute Genome Sequencing Center for Infectious Disease"/>
            <person name="Wu L."/>
            <person name="Ma J."/>
        </authorList>
    </citation>
    <scope>NUCLEOTIDE SEQUENCE [LARGE SCALE GENOMIC DNA]</scope>
    <source>
        <strain evidence="2 3">JCM 14545</strain>
    </source>
</reference>
<dbReference type="RefSeq" id="WP_344423924.1">
    <property type="nucleotide sequence ID" value="NZ_BAAANN010000021.1"/>
</dbReference>
<sequence>MTNKLQPVGDALCRSWTEGRPIERLAHAVGAALMLSGMAHVVVLVATGGSWQGPVSLRKAATFGLSFGLTLASVAWATSFVQVRAGVRKVLLGVFALACVAETALVSVQAWRGVPSHFNFETPFDTTVSMTLAGGGGVIIVTALSFTGAALRASAAPRSMRIALRFGFAVLLVALGAGAAMIATGVVEARGGDPQLAYTTAGALKPVHAVAMHAILVLPGLAWLLRFTGWDEAKRVRLVWTAVAADIVLTAVIGVESLTGVSPFAASWWETVLSAAALAVLAATGALAIAGVFRRDAVRSGPARDLGVRP</sequence>
<feature type="transmembrane region" description="Helical" evidence="1">
    <location>
        <begin position="131"/>
        <end position="151"/>
    </location>
</feature>
<evidence type="ECO:0000313" key="3">
    <source>
        <dbReference type="Proteomes" id="UP001501116"/>
    </source>
</evidence>